<evidence type="ECO:0000313" key="2">
    <source>
        <dbReference type="Proteomes" id="UP000030686"/>
    </source>
</evidence>
<sequence length="51" mass="5934">MYKLIYPTMNGIPWVDHEYRDALRIFLFSASTELAAVLCMDDFGITMRSVM</sequence>
<accession>W6QZX6</accession>
<keyword evidence="2" id="KW-1185">Reference proteome</keyword>
<dbReference type="EMBL" id="HG792018">
    <property type="protein sequence ID" value="CDM35122.1"/>
    <property type="molecule type" value="Genomic_DNA"/>
</dbReference>
<dbReference type="AlphaFoldDB" id="W6QZX6"/>
<organism evidence="1 2">
    <name type="scientific">Penicillium roqueforti (strain FM164)</name>
    <dbReference type="NCBI Taxonomy" id="1365484"/>
    <lineage>
        <taxon>Eukaryota</taxon>
        <taxon>Fungi</taxon>
        <taxon>Dikarya</taxon>
        <taxon>Ascomycota</taxon>
        <taxon>Pezizomycotina</taxon>
        <taxon>Eurotiomycetes</taxon>
        <taxon>Eurotiomycetidae</taxon>
        <taxon>Eurotiales</taxon>
        <taxon>Aspergillaceae</taxon>
        <taxon>Penicillium</taxon>
    </lineage>
</organism>
<gene>
    <name evidence="1" type="ORF">PROQFM164_S04g000003</name>
</gene>
<name>W6QZX6_PENRF</name>
<proteinExistence type="predicted"/>
<dbReference type="Proteomes" id="UP000030686">
    <property type="component" value="Unassembled WGS sequence"/>
</dbReference>
<reference evidence="1" key="1">
    <citation type="journal article" date="2014" name="Nat. Commun.">
        <title>Multiple recent horizontal transfers of a large genomic region in cheese making fungi.</title>
        <authorList>
            <person name="Cheeseman K."/>
            <person name="Ropars J."/>
            <person name="Renault P."/>
            <person name="Dupont J."/>
            <person name="Gouzy J."/>
            <person name="Branca A."/>
            <person name="Abraham A.L."/>
            <person name="Ceppi M."/>
            <person name="Conseiller E."/>
            <person name="Debuchy R."/>
            <person name="Malagnac F."/>
            <person name="Goarin A."/>
            <person name="Silar P."/>
            <person name="Lacoste S."/>
            <person name="Sallet E."/>
            <person name="Bensimon A."/>
            <person name="Giraud T."/>
            <person name="Brygoo Y."/>
        </authorList>
    </citation>
    <scope>NUCLEOTIDE SEQUENCE [LARGE SCALE GENOMIC DNA]</scope>
    <source>
        <strain evidence="1">FM164</strain>
    </source>
</reference>
<protein>
    <submittedName>
        <fullName evidence="1">Genomic scaffold, ProqFM164S04</fullName>
    </submittedName>
</protein>
<evidence type="ECO:0000313" key="1">
    <source>
        <dbReference type="EMBL" id="CDM35122.1"/>
    </source>
</evidence>